<dbReference type="EMBL" id="CAJNRE010011941">
    <property type="protein sequence ID" value="CAF2105828.1"/>
    <property type="molecule type" value="Genomic_DNA"/>
</dbReference>
<dbReference type="Proteomes" id="UP000663834">
    <property type="component" value="Unassembled WGS sequence"/>
</dbReference>
<dbReference type="SUPFAM" id="SSF56399">
    <property type="entry name" value="ADP-ribosylation"/>
    <property type="match status" value="1"/>
</dbReference>
<dbReference type="Proteomes" id="UP000681720">
    <property type="component" value="Unassembled WGS sequence"/>
</dbReference>
<evidence type="ECO:0000313" key="12">
    <source>
        <dbReference type="EMBL" id="CAF2105828.1"/>
    </source>
</evidence>
<comment type="similarity">
    <text evidence="1 7">Belongs to the Arg-specific ADP-ribosyltransferase family.</text>
</comment>
<dbReference type="SMART" id="SM00248">
    <property type="entry name" value="ANK"/>
    <property type="match status" value="2"/>
</dbReference>
<dbReference type="PROSITE" id="PS50088">
    <property type="entry name" value="ANK_REPEAT"/>
    <property type="match status" value="1"/>
</dbReference>
<dbReference type="EMBL" id="CAJNOV010000610">
    <property type="protein sequence ID" value="CAF1031583.1"/>
    <property type="molecule type" value="Genomic_DNA"/>
</dbReference>
<dbReference type="OrthoDB" id="4735278at2759"/>
<dbReference type="EMBL" id="CAJOBG010000056">
    <property type="protein sequence ID" value="CAF3747578.1"/>
    <property type="molecule type" value="Genomic_DNA"/>
</dbReference>
<evidence type="ECO:0000256" key="2">
    <source>
        <dbReference type="ARBA" id="ARBA00022676"/>
    </source>
</evidence>
<keyword evidence="4" id="KW-0548">Nucleotidyltransferase</keyword>
<dbReference type="EC" id="2.4.2.31" evidence="7"/>
<comment type="caution">
    <text evidence="9">The sequence shown here is derived from an EMBL/GenBank/DDBJ whole genome shotgun (WGS) entry which is preliminary data.</text>
</comment>
<evidence type="ECO:0000313" key="19">
    <source>
        <dbReference type="Proteomes" id="UP000663866"/>
    </source>
</evidence>
<keyword evidence="19" id="KW-1185">Reference proteome</keyword>
<evidence type="ECO:0000313" key="15">
    <source>
        <dbReference type="EMBL" id="CAF3897324.1"/>
    </source>
</evidence>
<dbReference type="EMBL" id="CAJOBJ010009490">
    <property type="protein sequence ID" value="CAF4139571.1"/>
    <property type="molecule type" value="Genomic_DNA"/>
</dbReference>
<proteinExistence type="inferred from homology"/>
<organism evidence="9 18">
    <name type="scientific">Rotaria magnacalcarata</name>
    <dbReference type="NCBI Taxonomy" id="392030"/>
    <lineage>
        <taxon>Eukaryota</taxon>
        <taxon>Metazoa</taxon>
        <taxon>Spiralia</taxon>
        <taxon>Gnathifera</taxon>
        <taxon>Rotifera</taxon>
        <taxon>Eurotatoria</taxon>
        <taxon>Bdelloidea</taxon>
        <taxon>Philodinida</taxon>
        <taxon>Philodinidae</taxon>
        <taxon>Rotaria</taxon>
    </lineage>
</organism>
<keyword evidence="6" id="KW-0040">ANK repeat</keyword>
<dbReference type="InterPro" id="IPR036770">
    <property type="entry name" value="Ankyrin_rpt-contain_sf"/>
</dbReference>
<evidence type="ECO:0000313" key="16">
    <source>
        <dbReference type="EMBL" id="CAF3915872.1"/>
    </source>
</evidence>
<dbReference type="GO" id="GO:0016779">
    <property type="term" value="F:nucleotidyltransferase activity"/>
    <property type="evidence" value="ECO:0007669"/>
    <property type="project" value="UniProtKB-KW"/>
</dbReference>
<dbReference type="Proteomes" id="UP000663824">
    <property type="component" value="Unassembled WGS sequence"/>
</dbReference>
<evidence type="ECO:0000256" key="1">
    <source>
        <dbReference type="ARBA" id="ARBA00009558"/>
    </source>
</evidence>
<dbReference type="EMBL" id="CAJNRG010000035">
    <property type="protein sequence ID" value="CAF1947156.1"/>
    <property type="molecule type" value="Genomic_DNA"/>
</dbReference>
<keyword evidence="7" id="KW-0520">NAD</keyword>
<dbReference type="SUPFAM" id="SSF48403">
    <property type="entry name" value="Ankyrin repeat"/>
    <property type="match status" value="1"/>
</dbReference>
<dbReference type="EMBL" id="CAJNRF010000002">
    <property type="protein sequence ID" value="CAF1926957.1"/>
    <property type="molecule type" value="Genomic_DNA"/>
</dbReference>
<dbReference type="Proteomes" id="UP000663887">
    <property type="component" value="Unassembled WGS sequence"/>
</dbReference>
<evidence type="ECO:0000256" key="7">
    <source>
        <dbReference type="RuleBase" id="RU361228"/>
    </source>
</evidence>
<dbReference type="GO" id="GO:0106274">
    <property type="term" value="F:NAD+-protein-arginine ADP-ribosyltransferase activity"/>
    <property type="evidence" value="ECO:0007669"/>
    <property type="project" value="UniProtKB-EC"/>
</dbReference>
<evidence type="ECO:0000313" key="8">
    <source>
        <dbReference type="EMBL" id="CAF1031583.1"/>
    </source>
</evidence>
<evidence type="ECO:0000313" key="18">
    <source>
        <dbReference type="Proteomes" id="UP000663834"/>
    </source>
</evidence>
<feature type="repeat" description="ANK" evidence="6">
    <location>
        <begin position="44"/>
        <end position="76"/>
    </location>
</feature>
<dbReference type="Proteomes" id="UP000676336">
    <property type="component" value="Unassembled WGS sequence"/>
</dbReference>
<dbReference type="Proteomes" id="UP000663855">
    <property type="component" value="Unassembled WGS sequence"/>
</dbReference>
<evidence type="ECO:0000313" key="13">
    <source>
        <dbReference type="EMBL" id="CAF3747578.1"/>
    </source>
</evidence>
<dbReference type="Pfam" id="PF12796">
    <property type="entry name" value="Ank_2"/>
    <property type="match status" value="1"/>
</dbReference>
<dbReference type="Proteomes" id="UP000681967">
    <property type="component" value="Unassembled WGS sequence"/>
</dbReference>
<gene>
    <name evidence="16" type="ORF">BYL167_LOCUS9233</name>
    <name evidence="8" type="ORF">CJN711_LOCUS3826</name>
    <name evidence="17" type="ORF">GIL414_LOCUS18942</name>
    <name evidence="9" type="ORF">KQP761_LOCUS37332</name>
    <name evidence="12" type="ORF">MBJ925_LOCUS23260</name>
    <name evidence="13" type="ORF">OVN521_LOCUS937</name>
    <name evidence="14" type="ORF">SMN809_LOCUS2675</name>
    <name evidence="15" type="ORF">UXM345_LOCUS10336</name>
    <name evidence="10" type="ORF">WKI299_LOCUS28</name>
    <name evidence="11" type="ORF">XDN619_LOCUS718</name>
</gene>
<keyword evidence="3 7" id="KW-0808">Transferase</keyword>
<keyword evidence="2 7" id="KW-0328">Glycosyltransferase</keyword>
<evidence type="ECO:0000313" key="17">
    <source>
        <dbReference type="EMBL" id="CAF4139571.1"/>
    </source>
</evidence>
<dbReference type="Gene3D" id="1.25.40.20">
    <property type="entry name" value="Ankyrin repeat-containing domain"/>
    <property type="match status" value="1"/>
</dbReference>
<accession>A0A816H4E7</accession>
<dbReference type="EMBL" id="CAJOBI010000504">
    <property type="protein sequence ID" value="CAF3827762.1"/>
    <property type="molecule type" value="Genomic_DNA"/>
</dbReference>
<dbReference type="InterPro" id="IPR002110">
    <property type="entry name" value="Ankyrin_rpt"/>
</dbReference>
<reference evidence="9" key="1">
    <citation type="submission" date="2021-02" db="EMBL/GenBank/DDBJ databases">
        <authorList>
            <person name="Nowell W R."/>
        </authorList>
    </citation>
    <scope>NUCLEOTIDE SEQUENCE</scope>
</reference>
<dbReference type="PROSITE" id="PS50297">
    <property type="entry name" value="ANK_REP_REGION"/>
    <property type="match status" value="1"/>
</dbReference>
<dbReference type="EMBL" id="CAJOBF010000983">
    <property type="protein sequence ID" value="CAF3897324.1"/>
    <property type="molecule type" value="Genomic_DNA"/>
</dbReference>
<dbReference type="PROSITE" id="PS51996">
    <property type="entry name" value="TR_MART"/>
    <property type="match status" value="1"/>
</dbReference>
<keyword evidence="7" id="KW-0521">NADP</keyword>
<evidence type="ECO:0000256" key="5">
    <source>
        <dbReference type="ARBA" id="ARBA00047597"/>
    </source>
</evidence>
<evidence type="ECO:0000313" key="10">
    <source>
        <dbReference type="EMBL" id="CAF1926957.1"/>
    </source>
</evidence>
<dbReference type="InterPro" id="IPR000768">
    <property type="entry name" value="ART"/>
</dbReference>
<dbReference type="Gene3D" id="3.90.176.10">
    <property type="entry name" value="Toxin ADP-ribosyltransferase, Chain A, domain 1"/>
    <property type="match status" value="1"/>
</dbReference>
<dbReference type="Pfam" id="PF01129">
    <property type="entry name" value="ART"/>
    <property type="match status" value="1"/>
</dbReference>
<dbReference type="EMBL" id="CAJOBH010002628">
    <property type="protein sequence ID" value="CAF3915872.1"/>
    <property type="molecule type" value="Genomic_DNA"/>
</dbReference>
<evidence type="ECO:0000256" key="4">
    <source>
        <dbReference type="ARBA" id="ARBA00022695"/>
    </source>
</evidence>
<dbReference type="Proteomes" id="UP000663856">
    <property type="component" value="Unassembled WGS sequence"/>
</dbReference>
<name>A0A816H4E7_9BILA</name>
<evidence type="ECO:0000256" key="3">
    <source>
        <dbReference type="ARBA" id="ARBA00022679"/>
    </source>
</evidence>
<evidence type="ECO:0000256" key="6">
    <source>
        <dbReference type="PROSITE-ProRule" id="PRU00023"/>
    </source>
</evidence>
<protein>
    <recommendedName>
        <fullName evidence="7">NAD(P)(+)--arginine ADP-ribosyltransferase</fullName>
        <ecNumber evidence="7">2.4.2.31</ecNumber>
    </recommendedName>
    <alternativeName>
        <fullName evidence="7">Mono(ADP-ribosyl)transferase</fullName>
    </alternativeName>
</protein>
<evidence type="ECO:0000313" key="14">
    <source>
        <dbReference type="EMBL" id="CAF3827762.1"/>
    </source>
</evidence>
<dbReference type="AlphaFoldDB" id="A0A816H4E7"/>
<evidence type="ECO:0000313" key="11">
    <source>
        <dbReference type="EMBL" id="CAF1947156.1"/>
    </source>
</evidence>
<evidence type="ECO:0000313" key="9">
    <source>
        <dbReference type="EMBL" id="CAF1683006.1"/>
    </source>
</evidence>
<sequence>MGENSNTTETTSKFYYACRNNDIATVRRLLDEYSLEDLDKMEPNGSTALHAACFYENIDIVKLLLDTGFTRRVINKYKYMPFQETASEEVHRLFVRPQTSNRFGGDISYEQEKRLWLIIDGNEQIVIHDRLPDTYHGNRLEYGTFHGDKILQQLDNNNMSKVGVIRRLFHRAINEKDCTRLVQAYTTDTDFCNIVNDYLVAKIEQNENDSNNPRYVLSEFIDTIYCNRQLHERYSFQGKCYRSIKIKSGNDLNLYKIGAKLINRSFISTTKDRTFAEKYVSDRNAEKKYAAIVSFEICYFNTALDIENISEFPHEKEVLIMNNKIFKVMKMTMKNNFDVEIELRESKSAKVNPKAKQSTFLGFLHWN</sequence>
<comment type="catalytic activity">
    <reaction evidence="5 7">
        <text>L-arginyl-[protein] + NAD(+) = N(omega)-(ADP-D-ribosyl)-L-arginyl-[protein] + nicotinamide + H(+)</text>
        <dbReference type="Rhea" id="RHEA:19149"/>
        <dbReference type="Rhea" id="RHEA-COMP:10532"/>
        <dbReference type="Rhea" id="RHEA-COMP:15087"/>
        <dbReference type="ChEBI" id="CHEBI:15378"/>
        <dbReference type="ChEBI" id="CHEBI:17154"/>
        <dbReference type="ChEBI" id="CHEBI:29965"/>
        <dbReference type="ChEBI" id="CHEBI:57540"/>
        <dbReference type="ChEBI" id="CHEBI:142554"/>
        <dbReference type="EC" id="2.4.2.31"/>
    </reaction>
</comment>
<dbReference type="Proteomes" id="UP000663842">
    <property type="component" value="Unassembled WGS sequence"/>
</dbReference>
<dbReference type="EMBL" id="CAJNOW010021144">
    <property type="protein sequence ID" value="CAF1683006.1"/>
    <property type="molecule type" value="Genomic_DNA"/>
</dbReference>
<dbReference type="Proteomes" id="UP000663866">
    <property type="component" value="Unassembled WGS sequence"/>
</dbReference>